<reference evidence="3 4" key="1">
    <citation type="submission" date="2021-07" db="EMBL/GenBank/DDBJ databases">
        <title>The Aristolochia fimbriata genome: insights into angiosperm evolution, floral development and chemical biosynthesis.</title>
        <authorList>
            <person name="Jiao Y."/>
        </authorList>
    </citation>
    <scope>NUCLEOTIDE SEQUENCE [LARGE SCALE GENOMIC DNA]</scope>
    <source>
        <strain evidence="3">IBCAS-2021</strain>
        <tissue evidence="3">Leaf</tissue>
    </source>
</reference>
<keyword evidence="4" id="KW-1185">Reference proteome</keyword>
<dbReference type="Proteomes" id="UP000825729">
    <property type="component" value="Unassembled WGS sequence"/>
</dbReference>
<dbReference type="InterPro" id="IPR000528">
    <property type="entry name" value="Plant_nsLTP"/>
</dbReference>
<dbReference type="PANTHER" id="PTHR33076">
    <property type="entry name" value="NON-SPECIFIC LIPID-TRANSFER PROTEIN 2-RELATED"/>
    <property type="match status" value="1"/>
</dbReference>
<dbReference type="SUPFAM" id="SSF47699">
    <property type="entry name" value="Bifunctional inhibitor/lipid-transfer protein/seed storage 2S albumin"/>
    <property type="match status" value="1"/>
</dbReference>
<feature type="signal peptide" evidence="1">
    <location>
        <begin position="1"/>
        <end position="33"/>
    </location>
</feature>
<dbReference type="GO" id="GO:0008289">
    <property type="term" value="F:lipid binding"/>
    <property type="evidence" value="ECO:0007669"/>
    <property type="project" value="InterPro"/>
</dbReference>
<keyword evidence="1" id="KW-0732">Signal</keyword>
<sequence>MTTPNIGTVSTTRTLACFLLLISALLAPPFSEAAVNCDQFREDVGTCIKYLLGRALSPSRTCCNGMKALSDATDQGTEDNRAACECIRNIAAKTPAFRPDRVMGIRRICSGVTLPFEVFINSGCSTYYQEVKKPARLEETMNDDQNIYIHARIHIRATSSLIK</sequence>
<accession>A0AAV7DZ30</accession>
<gene>
    <name evidence="3" type="ORF">H6P81_017280</name>
</gene>
<organism evidence="3 4">
    <name type="scientific">Aristolochia fimbriata</name>
    <name type="common">White veined hardy Dutchman's pipe vine</name>
    <dbReference type="NCBI Taxonomy" id="158543"/>
    <lineage>
        <taxon>Eukaryota</taxon>
        <taxon>Viridiplantae</taxon>
        <taxon>Streptophyta</taxon>
        <taxon>Embryophyta</taxon>
        <taxon>Tracheophyta</taxon>
        <taxon>Spermatophyta</taxon>
        <taxon>Magnoliopsida</taxon>
        <taxon>Magnoliidae</taxon>
        <taxon>Piperales</taxon>
        <taxon>Aristolochiaceae</taxon>
        <taxon>Aristolochia</taxon>
    </lineage>
</organism>
<dbReference type="Gene3D" id="1.10.110.10">
    <property type="entry name" value="Plant lipid-transfer and hydrophobic proteins"/>
    <property type="match status" value="1"/>
</dbReference>
<feature type="chain" id="PRO_5043540850" description="Bifunctional inhibitor/plant lipid transfer protein/seed storage helical domain-containing protein" evidence="1">
    <location>
        <begin position="34"/>
        <end position="163"/>
    </location>
</feature>
<evidence type="ECO:0000256" key="1">
    <source>
        <dbReference type="SAM" id="SignalP"/>
    </source>
</evidence>
<evidence type="ECO:0000313" key="4">
    <source>
        <dbReference type="Proteomes" id="UP000825729"/>
    </source>
</evidence>
<dbReference type="GO" id="GO:0006869">
    <property type="term" value="P:lipid transport"/>
    <property type="evidence" value="ECO:0007669"/>
    <property type="project" value="InterPro"/>
</dbReference>
<dbReference type="InterPro" id="IPR016140">
    <property type="entry name" value="Bifunc_inhib/LTP/seed_store"/>
</dbReference>
<proteinExistence type="predicted"/>
<dbReference type="InterPro" id="IPR036312">
    <property type="entry name" value="Bifun_inhib/LTP/seed_sf"/>
</dbReference>
<dbReference type="AlphaFoldDB" id="A0AAV7DZ30"/>
<dbReference type="Pfam" id="PF00234">
    <property type="entry name" value="Tryp_alpha_amyl"/>
    <property type="match status" value="1"/>
</dbReference>
<evidence type="ECO:0000313" key="3">
    <source>
        <dbReference type="EMBL" id="KAG9441426.1"/>
    </source>
</evidence>
<evidence type="ECO:0000259" key="2">
    <source>
        <dbReference type="Pfam" id="PF00234"/>
    </source>
</evidence>
<comment type="caution">
    <text evidence="3">The sequence shown here is derived from an EMBL/GenBank/DDBJ whole genome shotgun (WGS) entry which is preliminary data.</text>
</comment>
<name>A0AAV7DZ30_ARIFI</name>
<protein>
    <recommendedName>
        <fullName evidence="2">Bifunctional inhibitor/plant lipid transfer protein/seed storage helical domain-containing protein</fullName>
    </recommendedName>
</protein>
<feature type="domain" description="Bifunctional inhibitor/plant lipid transfer protein/seed storage helical" evidence="2">
    <location>
        <begin position="37"/>
        <end position="109"/>
    </location>
</feature>
<dbReference type="EMBL" id="JAINDJ010000007">
    <property type="protein sequence ID" value="KAG9441426.1"/>
    <property type="molecule type" value="Genomic_DNA"/>
</dbReference>